<feature type="compositionally biased region" description="Polar residues" evidence="1">
    <location>
        <begin position="592"/>
        <end position="613"/>
    </location>
</feature>
<dbReference type="SUPFAM" id="SSF54001">
    <property type="entry name" value="Cysteine proteinases"/>
    <property type="match status" value="1"/>
</dbReference>
<feature type="transmembrane region" description="Helical" evidence="2">
    <location>
        <begin position="66"/>
        <end position="87"/>
    </location>
</feature>
<evidence type="ECO:0000256" key="1">
    <source>
        <dbReference type="SAM" id="MobiDB-lite"/>
    </source>
</evidence>
<dbReference type="AlphaFoldDB" id="A0A317ZT31"/>
<accession>A0A317ZT31</accession>
<keyword evidence="2" id="KW-0812">Transmembrane</keyword>
<feature type="transmembrane region" description="Helical" evidence="2">
    <location>
        <begin position="157"/>
        <end position="178"/>
    </location>
</feature>
<feature type="domain" description="Transglutaminase-like" evidence="3">
    <location>
        <begin position="522"/>
        <end position="592"/>
    </location>
</feature>
<name>A0A317ZT31_9MICO</name>
<feature type="transmembrane region" description="Helical" evidence="2">
    <location>
        <begin position="93"/>
        <end position="111"/>
    </location>
</feature>
<dbReference type="InterPro" id="IPR052901">
    <property type="entry name" value="Bact_TGase-like"/>
</dbReference>
<evidence type="ECO:0000256" key="2">
    <source>
        <dbReference type="SAM" id="Phobius"/>
    </source>
</evidence>
<feature type="region of interest" description="Disordered" evidence="1">
    <location>
        <begin position="590"/>
        <end position="619"/>
    </location>
</feature>
<dbReference type="RefSeq" id="WP_110127607.1">
    <property type="nucleotide sequence ID" value="NZ_QHLY01000012.1"/>
</dbReference>
<evidence type="ECO:0000313" key="5">
    <source>
        <dbReference type="Proteomes" id="UP000246722"/>
    </source>
</evidence>
<keyword evidence="2" id="KW-1133">Transmembrane helix</keyword>
<protein>
    <recommendedName>
        <fullName evidence="3">Transglutaminase-like domain-containing protein</fullName>
    </recommendedName>
</protein>
<dbReference type="Proteomes" id="UP000246722">
    <property type="component" value="Unassembled WGS sequence"/>
</dbReference>
<comment type="caution">
    <text evidence="4">The sequence shown here is derived from an EMBL/GenBank/DDBJ whole genome shotgun (WGS) entry which is preliminary data.</text>
</comment>
<feature type="transmembrane region" description="Helical" evidence="2">
    <location>
        <begin position="649"/>
        <end position="674"/>
    </location>
</feature>
<organism evidence="4 5">
    <name type="scientific">Cryobacterium arcticum</name>
    <dbReference type="NCBI Taxonomy" id="670052"/>
    <lineage>
        <taxon>Bacteria</taxon>
        <taxon>Bacillati</taxon>
        <taxon>Actinomycetota</taxon>
        <taxon>Actinomycetes</taxon>
        <taxon>Micrococcales</taxon>
        <taxon>Microbacteriaceae</taxon>
        <taxon>Cryobacterium</taxon>
    </lineage>
</organism>
<dbReference type="OrthoDB" id="3651060at2"/>
<dbReference type="InterPro" id="IPR002931">
    <property type="entry name" value="Transglutaminase-like"/>
</dbReference>
<dbReference type="InterPro" id="IPR038765">
    <property type="entry name" value="Papain-like_cys_pep_sf"/>
</dbReference>
<dbReference type="Pfam" id="PF01841">
    <property type="entry name" value="Transglut_core"/>
    <property type="match status" value="1"/>
</dbReference>
<dbReference type="PANTHER" id="PTHR42736:SF1">
    <property type="entry name" value="PROTEIN-GLUTAMINE GAMMA-GLUTAMYLTRANSFERASE"/>
    <property type="match status" value="1"/>
</dbReference>
<feature type="transmembrane region" description="Helical" evidence="2">
    <location>
        <begin position="185"/>
        <end position="205"/>
    </location>
</feature>
<keyword evidence="5" id="KW-1185">Reference proteome</keyword>
<evidence type="ECO:0000259" key="3">
    <source>
        <dbReference type="SMART" id="SM00460"/>
    </source>
</evidence>
<dbReference type="SMART" id="SM00460">
    <property type="entry name" value="TGc"/>
    <property type="match status" value="1"/>
</dbReference>
<keyword evidence="2" id="KW-0472">Membrane</keyword>
<feature type="transmembrane region" description="Helical" evidence="2">
    <location>
        <begin position="211"/>
        <end position="230"/>
    </location>
</feature>
<feature type="transmembrane region" description="Helical" evidence="2">
    <location>
        <begin position="40"/>
        <end position="59"/>
    </location>
</feature>
<sequence>MSRFTRTAASGKPARPAPAPKPRADRPTGPGTAWRPFPRAAWTDVAVLSVLSLLGVLGLETSFGDYNFLVAGLGGLVVGTGIAMLGYSLRLGVVTSVLAGILAYFLLGTPFTMPGEALLGVFPSVSSTAGLALGAVFGWKDIVTLGTPVEAPYYMPVLPYFAAWLIALAGTMLASRWLPTRPRTVWRTGILLIGPVLLYLTGILMGTDKTYFAGLRGVVFAVVAIVWIGWRRTKTESADAQGAARLFRRKILGTATLVLGAVLIGALVGGVLAPDPKSRYVLREEIQPPFDPLEFPSPLAGFRQYTKTLADTPLFSVTGLQPGEMLRLASMDAYDGKLWNVAAADSLVGGSGSFRLVGRTIPAPSLVTSNQDSTVTIDVTGYEDVWLPGVGYPTTVDFDDAASQDESETLRYNAESGTAVLTSGVESGYQYTVSAMLQQTYRDEDLANVPVADVQLPAVQNIPDVVVAKAIEYAGTADTPIDSLRAIEQALKTKGFLSHGLASDGIPSRAGHGADRLNELFTRTQMVGDEEQYAAAMALMARSLNYPARVVMGFAPDVPEEAGAIEITGTDVTAWVEVAFEGVGWVPFYPTPDQTDVPQDQTPKPMTEPQPQVRQPPRMDNEADDLLTAVEIADTKDEDKDKDFELPGWAWVVIGSVGIPLVLLGVPLLVIAALKSRRRRRRRSRGTGDQRAAGAWSELTDGFAELGFEVPRSSSRRQVAVSLEAQLAAQLADTSGASDVVDAAAFVAPHRLVPVADSVDSAVFGGQRIEDDVVESNWTAAMASLATAGKSAGRLRRIFARFRLRSKRDWSQVNVRGSRGSGPGRR</sequence>
<feature type="region of interest" description="Disordered" evidence="1">
    <location>
        <begin position="1"/>
        <end position="32"/>
    </location>
</feature>
<dbReference type="InterPro" id="IPR021878">
    <property type="entry name" value="TgpA_N"/>
</dbReference>
<gene>
    <name evidence="4" type="ORF">CTB96_14825</name>
</gene>
<evidence type="ECO:0000313" key="4">
    <source>
        <dbReference type="EMBL" id="PXA67935.1"/>
    </source>
</evidence>
<dbReference type="PANTHER" id="PTHR42736">
    <property type="entry name" value="PROTEIN-GLUTAMINE GAMMA-GLUTAMYLTRANSFERASE"/>
    <property type="match status" value="1"/>
</dbReference>
<feature type="transmembrane region" description="Helical" evidence="2">
    <location>
        <begin position="251"/>
        <end position="273"/>
    </location>
</feature>
<dbReference type="Gene3D" id="3.10.620.30">
    <property type="match status" value="1"/>
</dbReference>
<proteinExistence type="predicted"/>
<reference evidence="4 5" key="1">
    <citation type="submission" date="2018-05" db="EMBL/GenBank/DDBJ databases">
        <title>Genetic diversity of glacier-inhabiting Cryobacterium bacteria in China and description of Cryobacterium mengkeensis sp. nov. and Arthrobacter glacialis sp. nov.</title>
        <authorList>
            <person name="Liu Q."/>
            <person name="Xin Y.-H."/>
        </authorList>
    </citation>
    <scope>NUCLEOTIDE SEQUENCE [LARGE SCALE GENOMIC DNA]</scope>
    <source>
        <strain evidence="4 5">SK-1</strain>
    </source>
</reference>
<dbReference type="EMBL" id="QHLY01000012">
    <property type="protein sequence ID" value="PXA67935.1"/>
    <property type="molecule type" value="Genomic_DNA"/>
</dbReference>
<dbReference type="Pfam" id="PF11992">
    <property type="entry name" value="TgpA_N"/>
    <property type="match status" value="1"/>
</dbReference>
<feature type="transmembrane region" description="Helical" evidence="2">
    <location>
        <begin position="118"/>
        <end position="137"/>
    </location>
</feature>